<reference evidence="7 8" key="1">
    <citation type="submission" date="2019-02" db="EMBL/GenBank/DDBJ databases">
        <title>Paenibacillus sp. nov., isolated from surface-sterilized tissue of Thalictrum simplex L.</title>
        <authorList>
            <person name="Tuo L."/>
        </authorList>
    </citation>
    <scope>NUCLEOTIDE SEQUENCE [LARGE SCALE GENOMIC DNA]</scope>
    <source>
        <strain evidence="7 8">N2SHLJ1</strain>
    </source>
</reference>
<feature type="signal peptide" evidence="6">
    <location>
        <begin position="1"/>
        <end position="20"/>
    </location>
</feature>
<keyword evidence="8" id="KW-1185">Reference proteome</keyword>
<sequence length="508" mass="57126">MKKNLLVACALLLSAGSVIGCSKPDAAAGNASAPKAGEKTAANADLNEKLSITWMARSYQGGGWPDDHPMIKELNKKFNVDLKIQWVPAANYKEKLNVLAASNDFPDMFLVLSPEFNKWKKQGLFLDAAPMLNEYPNLAKIPKDALNPLNPKGKVLGFPYYLTQSRDTLSVREDWLKKLGLPQPKTIDEFYEVAKAFAAKDPDGNGKQDTTGFSFYIETTTNTIRDIEFLMAGFGLANQWKEENGKLIPYQTQVEEWKQFLTFMNKAYNEGVLDKDFGVNKVRSTVEKFEGNKVGFAYLNPNDWNNHLNATKKLAPEAVITAIDPPKGPTGLTGTQNLDMLDKNVINAKIDPKKQRRILMILDYFLSPEGSDFIKHGIEGVHYKKISADKYEKLEAADKDRQNLLNNWIFRPFDPSIQMYKWEDPAQHKMIRDMFANNEKHKWPNKGAGLESDTLNRAGANLNIKFMETVSKIIMGREPVSAIEKASQDWLANGGSKIAEEINKSYTE</sequence>
<dbReference type="AlphaFoldDB" id="A0A4Q9DKT0"/>
<dbReference type="InterPro" id="IPR006059">
    <property type="entry name" value="SBP"/>
</dbReference>
<dbReference type="SUPFAM" id="SSF53850">
    <property type="entry name" value="Periplasmic binding protein-like II"/>
    <property type="match status" value="1"/>
</dbReference>
<evidence type="ECO:0000313" key="8">
    <source>
        <dbReference type="Proteomes" id="UP000293142"/>
    </source>
</evidence>
<dbReference type="Proteomes" id="UP000293142">
    <property type="component" value="Unassembled WGS sequence"/>
</dbReference>
<dbReference type="Pfam" id="PF01547">
    <property type="entry name" value="SBP_bac_1"/>
    <property type="match status" value="1"/>
</dbReference>
<protein>
    <submittedName>
        <fullName evidence="7">Extracellular solute-binding protein</fullName>
    </submittedName>
</protein>
<dbReference type="OrthoDB" id="9787283at2"/>
<evidence type="ECO:0000313" key="7">
    <source>
        <dbReference type="EMBL" id="TBL74656.1"/>
    </source>
</evidence>
<gene>
    <name evidence="7" type="ORF">EYB31_25410</name>
</gene>
<organism evidence="7 8">
    <name type="scientific">Paenibacillus thalictri</name>
    <dbReference type="NCBI Taxonomy" id="2527873"/>
    <lineage>
        <taxon>Bacteria</taxon>
        <taxon>Bacillati</taxon>
        <taxon>Bacillota</taxon>
        <taxon>Bacilli</taxon>
        <taxon>Bacillales</taxon>
        <taxon>Paenibacillaceae</taxon>
        <taxon>Paenibacillus</taxon>
    </lineage>
</organism>
<keyword evidence="4" id="KW-0564">Palmitate</keyword>
<accession>A0A4Q9DKT0</accession>
<keyword evidence="1" id="KW-1003">Cell membrane</keyword>
<dbReference type="PANTHER" id="PTHR43649:SF33">
    <property type="entry name" value="POLYGALACTURONAN_RHAMNOGALACTURONAN-BINDING PROTEIN YTCQ"/>
    <property type="match status" value="1"/>
</dbReference>
<dbReference type="PROSITE" id="PS51257">
    <property type="entry name" value="PROKAR_LIPOPROTEIN"/>
    <property type="match status" value="1"/>
</dbReference>
<evidence type="ECO:0000256" key="3">
    <source>
        <dbReference type="ARBA" id="ARBA00023136"/>
    </source>
</evidence>
<dbReference type="InterPro" id="IPR050490">
    <property type="entry name" value="Bact_solute-bd_prot1"/>
</dbReference>
<proteinExistence type="predicted"/>
<evidence type="ECO:0000256" key="1">
    <source>
        <dbReference type="ARBA" id="ARBA00022475"/>
    </source>
</evidence>
<dbReference type="EMBL" id="SIRE01000019">
    <property type="protein sequence ID" value="TBL74656.1"/>
    <property type="molecule type" value="Genomic_DNA"/>
</dbReference>
<evidence type="ECO:0000256" key="2">
    <source>
        <dbReference type="ARBA" id="ARBA00022729"/>
    </source>
</evidence>
<keyword evidence="2 6" id="KW-0732">Signal</keyword>
<dbReference type="PANTHER" id="PTHR43649">
    <property type="entry name" value="ARABINOSE-BINDING PROTEIN-RELATED"/>
    <property type="match status" value="1"/>
</dbReference>
<keyword evidence="3" id="KW-0472">Membrane</keyword>
<dbReference type="Gene3D" id="3.40.190.10">
    <property type="entry name" value="Periplasmic binding protein-like II"/>
    <property type="match status" value="2"/>
</dbReference>
<evidence type="ECO:0000256" key="6">
    <source>
        <dbReference type="SAM" id="SignalP"/>
    </source>
</evidence>
<dbReference type="RefSeq" id="WP_131016240.1">
    <property type="nucleotide sequence ID" value="NZ_SIRE01000019.1"/>
</dbReference>
<name>A0A4Q9DKT0_9BACL</name>
<evidence type="ECO:0000256" key="5">
    <source>
        <dbReference type="ARBA" id="ARBA00023288"/>
    </source>
</evidence>
<comment type="caution">
    <text evidence="7">The sequence shown here is derived from an EMBL/GenBank/DDBJ whole genome shotgun (WGS) entry which is preliminary data.</text>
</comment>
<keyword evidence="5" id="KW-0449">Lipoprotein</keyword>
<evidence type="ECO:0000256" key="4">
    <source>
        <dbReference type="ARBA" id="ARBA00023139"/>
    </source>
</evidence>
<feature type="chain" id="PRO_5038559050" evidence="6">
    <location>
        <begin position="21"/>
        <end position="508"/>
    </location>
</feature>